<dbReference type="GO" id="GO:0042254">
    <property type="term" value="P:ribosome biogenesis"/>
    <property type="evidence" value="ECO:0007669"/>
    <property type="project" value="InterPro"/>
</dbReference>
<dbReference type="EMBL" id="KV440983">
    <property type="protein sequence ID" value="OAD72257.1"/>
    <property type="molecule type" value="Genomic_DNA"/>
</dbReference>
<evidence type="ECO:0000256" key="1">
    <source>
        <dbReference type="ARBA" id="ARBA00004232"/>
    </source>
</evidence>
<dbReference type="Proteomes" id="UP000077315">
    <property type="component" value="Unassembled WGS sequence"/>
</dbReference>
<keyword evidence="8" id="KW-1185">Reference proteome</keyword>
<dbReference type="GO" id="GO:0031965">
    <property type="term" value="C:nuclear membrane"/>
    <property type="evidence" value="ECO:0007669"/>
    <property type="project" value="UniProtKB-SubCell"/>
</dbReference>
<comment type="similarity">
    <text evidence="2">Belongs to the CBF/MAK21 family.</text>
</comment>
<evidence type="ECO:0000256" key="2">
    <source>
        <dbReference type="ARBA" id="ARBA00007797"/>
    </source>
</evidence>
<evidence type="ECO:0000259" key="6">
    <source>
        <dbReference type="Pfam" id="PF03914"/>
    </source>
</evidence>
<evidence type="ECO:0000256" key="5">
    <source>
        <dbReference type="SAM" id="Phobius"/>
    </source>
</evidence>
<reference evidence="8" key="1">
    <citation type="submission" date="2015-06" db="EMBL/GenBank/DDBJ databases">
        <title>Expansion of signal transduction pathways in fungi by whole-genome duplication.</title>
        <authorList>
            <consortium name="DOE Joint Genome Institute"/>
            <person name="Corrochano L.M."/>
            <person name="Kuo A."/>
            <person name="Marcet-Houben M."/>
            <person name="Polaino S."/>
            <person name="Salamov A."/>
            <person name="Villalobos J.M."/>
            <person name="Alvarez M.I."/>
            <person name="Avalos J."/>
            <person name="Benito E.P."/>
            <person name="Benoit I."/>
            <person name="Burger G."/>
            <person name="Camino L.P."/>
            <person name="Canovas D."/>
            <person name="Cerda-Olmedo E."/>
            <person name="Cheng J.-F."/>
            <person name="Dominguez A."/>
            <person name="Elias M."/>
            <person name="Eslava A.P."/>
            <person name="Glaser F."/>
            <person name="Grimwood J."/>
            <person name="Gutierrez G."/>
            <person name="Heitman J."/>
            <person name="Henrissat B."/>
            <person name="Iturriaga E.A."/>
            <person name="Lang B.F."/>
            <person name="Lavin J.L."/>
            <person name="Lee S."/>
            <person name="Li W."/>
            <person name="Lindquist E."/>
            <person name="Lopez-Garcia S."/>
            <person name="Luque E.M."/>
            <person name="Marcos A.T."/>
            <person name="Martin J."/>
            <person name="McCluskey K."/>
            <person name="Medina H.R."/>
            <person name="Miralles-Duran A."/>
            <person name="Miyazaki A."/>
            <person name="Munoz-Torres E."/>
            <person name="Oguiza J.A."/>
            <person name="Ohm R."/>
            <person name="Olmedo M."/>
            <person name="Orejas M."/>
            <person name="Ortiz-Castellanos L."/>
            <person name="Pisabarro A.G."/>
            <person name="Rodriguez-Romero J."/>
            <person name="Ruiz-Herrera J."/>
            <person name="Ruiz-Vazquez R."/>
            <person name="Sanz C."/>
            <person name="Schackwitz W."/>
            <person name="Schmutz J."/>
            <person name="Shahriari M."/>
            <person name="Shelest E."/>
            <person name="Silva-Franco F."/>
            <person name="Soanes D."/>
            <person name="Syed K."/>
            <person name="Tagua V.G."/>
            <person name="Talbot N.J."/>
            <person name="Thon M."/>
            <person name="De vries R.P."/>
            <person name="Wiebenga A."/>
            <person name="Yadav J.S."/>
            <person name="Braun E.L."/>
            <person name="Baker S."/>
            <person name="Garre V."/>
            <person name="Horwitz B."/>
            <person name="Torres-Martinez S."/>
            <person name="Idnurm A."/>
            <person name="Herrera-Estrella A."/>
            <person name="Gabaldon T."/>
            <person name="Grigoriev I.V."/>
        </authorList>
    </citation>
    <scope>NUCLEOTIDE SEQUENCE [LARGE SCALE GENOMIC DNA]</scope>
    <source>
        <strain evidence="8">NRRL 1555(-)</strain>
    </source>
</reference>
<proteinExistence type="inferred from homology"/>
<dbReference type="PANTHER" id="PTHR12455">
    <property type="entry name" value="NUCLEOLAR COMPLEX PROTEIN 4"/>
    <property type="match status" value="1"/>
</dbReference>
<dbReference type="AlphaFoldDB" id="A0A167MA83"/>
<gene>
    <name evidence="7" type="ORF">PHYBLDRAFT_113756</name>
</gene>
<keyword evidence="3 5" id="KW-0812">Transmembrane</keyword>
<accession>A0A167MA83</accession>
<evidence type="ECO:0000256" key="4">
    <source>
        <dbReference type="ARBA" id="ARBA00022989"/>
    </source>
</evidence>
<feature type="transmembrane region" description="Helical" evidence="5">
    <location>
        <begin position="351"/>
        <end position="370"/>
    </location>
</feature>
<name>A0A167MA83_PHYB8</name>
<dbReference type="STRING" id="763407.A0A167MA83"/>
<dbReference type="InterPro" id="IPR016024">
    <property type="entry name" value="ARM-type_fold"/>
</dbReference>
<evidence type="ECO:0000313" key="7">
    <source>
        <dbReference type="EMBL" id="OAD72257.1"/>
    </source>
</evidence>
<feature type="domain" description="CCAAT-binding factor" evidence="6">
    <location>
        <begin position="306"/>
        <end position="454"/>
    </location>
</feature>
<organism evidence="7 8">
    <name type="scientific">Phycomyces blakesleeanus (strain ATCC 8743b / DSM 1359 / FGSC 10004 / NBRC 33097 / NRRL 1555)</name>
    <dbReference type="NCBI Taxonomy" id="763407"/>
    <lineage>
        <taxon>Eukaryota</taxon>
        <taxon>Fungi</taxon>
        <taxon>Fungi incertae sedis</taxon>
        <taxon>Mucoromycota</taxon>
        <taxon>Mucoromycotina</taxon>
        <taxon>Mucoromycetes</taxon>
        <taxon>Mucorales</taxon>
        <taxon>Phycomycetaceae</taxon>
        <taxon>Phycomyces</taxon>
    </lineage>
</organism>
<protein>
    <recommendedName>
        <fullName evidence="6">CCAAT-binding factor domain-containing protein</fullName>
    </recommendedName>
</protein>
<dbReference type="SUPFAM" id="SSF48371">
    <property type="entry name" value="ARM repeat"/>
    <property type="match status" value="1"/>
</dbReference>
<comment type="subcellular location">
    <subcellularLocation>
        <location evidence="1">Nucleus membrane</location>
        <topology evidence="1">Multi-pass membrane protein</topology>
    </subcellularLocation>
</comment>
<dbReference type="VEuPathDB" id="FungiDB:PHYBLDRAFT_113756"/>
<dbReference type="PANTHER" id="PTHR12455:SF0">
    <property type="entry name" value="NUCLEOLAR COMPLEX PROTEIN 4 HOMOLOG"/>
    <property type="match status" value="1"/>
</dbReference>
<dbReference type="GO" id="GO:0030692">
    <property type="term" value="C:Noc4p-Nop14p complex"/>
    <property type="evidence" value="ECO:0007669"/>
    <property type="project" value="TreeGrafter"/>
</dbReference>
<dbReference type="InParanoid" id="A0A167MA83"/>
<dbReference type="GeneID" id="28989259"/>
<feature type="transmembrane region" description="Helical" evidence="5">
    <location>
        <begin position="376"/>
        <end position="396"/>
    </location>
</feature>
<dbReference type="Pfam" id="PF03914">
    <property type="entry name" value="CBF"/>
    <property type="match status" value="1"/>
</dbReference>
<dbReference type="InterPro" id="IPR005612">
    <property type="entry name" value="CCAAT-binding_factor"/>
</dbReference>
<dbReference type="InterPro" id="IPR027193">
    <property type="entry name" value="Noc4"/>
</dbReference>
<keyword evidence="5" id="KW-0472">Membrane</keyword>
<dbReference type="FunCoup" id="A0A167MA83">
    <property type="interactions" value="501"/>
</dbReference>
<sequence>QIKKLEADLSDKTNLNNIVTILEFTHDEDAQTAHAAIHALHRVFTKLLMNGDLKKPKTQDTSPKAKVSLWLREQYIEYLNHVRSLISNEEPGLQVPALNILMSLLRTESEFAFMESNQYSFPNSFYGLLVDAIIRNPNFSRPLFAAFVDKYVNVYDDLRHYFYKDAAEIMEAELKKTEKQTPTKKKLKGPSTDEQAIMAQNVFSILDAIKSMPTEESEIDEFWTQNPEGEKEDKDERKAKHPLLQLKVHKRSFSLCWIAMLKLPLTEEIYKKTLLVLHKRVLPHMAEPKMLMDFLTDSYNQGGSISLLALNGLFTLITEHNLDYPDFYQKLYNLLDRDILHVKYRSRFFRLLDIFLASAYLPAGLIASFIKRLARLSLTAPPAASVIVIPFIYNLLQRHPICMKLIHTNSAVGEREDPFVYEEKSPYECKALESSLWEMDTLAEHYYANVSTLAKIFKEQFRKPKYNMEDFLDHTYATVSEI</sequence>
<dbReference type="RefSeq" id="XP_018290297.1">
    <property type="nucleotide sequence ID" value="XM_018428353.1"/>
</dbReference>
<evidence type="ECO:0000256" key="3">
    <source>
        <dbReference type="ARBA" id="ARBA00022692"/>
    </source>
</evidence>
<evidence type="ECO:0000313" key="8">
    <source>
        <dbReference type="Proteomes" id="UP000077315"/>
    </source>
</evidence>
<keyword evidence="4 5" id="KW-1133">Transmembrane helix</keyword>
<dbReference type="OrthoDB" id="10263185at2759"/>
<dbReference type="GO" id="GO:0032040">
    <property type="term" value="C:small-subunit processome"/>
    <property type="evidence" value="ECO:0007669"/>
    <property type="project" value="TreeGrafter"/>
</dbReference>
<feature type="non-terminal residue" evidence="7">
    <location>
        <position position="1"/>
    </location>
</feature>